<dbReference type="Proteomes" id="UP000527355">
    <property type="component" value="Unassembled WGS sequence"/>
</dbReference>
<dbReference type="AlphaFoldDB" id="A0A7J7TIE9"/>
<gene>
    <name evidence="2" type="ORF">mMyoMyo1_009035</name>
</gene>
<evidence type="ECO:0000313" key="3">
    <source>
        <dbReference type="Proteomes" id="UP000527355"/>
    </source>
</evidence>
<proteinExistence type="predicted"/>
<accession>A0A7J7TIE9</accession>
<dbReference type="EMBL" id="JABWUV010000016">
    <property type="protein sequence ID" value="KAF6300554.1"/>
    <property type="molecule type" value="Genomic_DNA"/>
</dbReference>
<comment type="caution">
    <text evidence="2">The sequence shown here is derived from an EMBL/GenBank/DDBJ whole genome shotgun (WGS) entry which is preliminary data.</text>
</comment>
<feature type="region of interest" description="Disordered" evidence="1">
    <location>
        <begin position="38"/>
        <end position="119"/>
    </location>
</feature>
<evidence type="ECO:0000313" key="2">
    <source>
        <dbReference type="EMBL" id="KAF6300554.1"/>
    </source>
</evidence>
<organism evidence="2 3">
    <name type="scientific">Myotis myotis</name>
    <name type="common">Greater mouse-eared bat</name>
    <name type="synonym">Vespertilio myotis</name>
    <dbReference type="NCBI Taxonomy" id="51298"/>
    <lineage>
        <taxon>Eukaryota</taxon>
        <taxon>Metazoa</taxon>
        <taxon>Chordata</taxon>
        <taxon>Craniata</taxon>
        <taxon>Vertebrata</taxon>
        <taxon>Euteleostomi</taxon>
        <taxon>Mammalia</taxon>
        <taxon>Eutheria</taxon>
        <taxon>Laurasiatheria</taxon>
        <taxon>Chiroptera</taxon>
        <taxon>Yangochiroptera</taxon>
        <taxon>Vespertilionidae</taxon>
        <taxon>Myotis</taxon>
    </lineage>
</organism>
<feature type="region of interest" description="Disordered" evidence="1">
    <location>
        <begin position="199"/>
        <end position="220"/>
    </location>
</feature>
<reference evidence="2 3" key="1">
    <citation type="journal article" date="2020" name="Nature">
        <title>Six reference-quality genomes reveal evolution of bat adaptations.</title>
        <authorList>
            <person name="Jebb D."/>
            <person name="Huang Z."/>
            <person name="Pippel M."/>
            <person name="Hughes G.M."/>
            <person name="Lavrichenko K."/>
            <person name="Devanna P."/>
            <person name="Winkler S."/>
            <person name="Jermiin L.S."/>
            <person name="Skirmuntt E.C."/>
            <person name="Katzourakis A."/>
            <person name="Burkitt-Gray L."/>
            <person name="Ray D.A."/>
            <person name="Sullivan K.A.M."/>
            <person name="Roscito J.G."/>
            <person name="Kirilenko B.M."/>
            <person name="Davalos L.M."/>
            <person name="Corthals A.P."/>
            <person name="Power M.L."/>
            <person name="Jones G."/>
            <person name="Ransome R.D."/>
            <person name="Dechmann D.K.N."/>
            <person name="Locatelli A.G."/>
            <person name="Puechmaille S.J."/>
            <person name="Fedrigo O."/>
            <person name="Jarvis E.D."/>
            <person name="Hiller M."/>
            <person name="Vernes S.C."/>
            <person name="Myers E.W."/>
            <person name="Teeling E.C."/>
        </authorList>
    </citation>
    <scope>NUCLEOTIDE SEQUENCE [LARGE SCALE GENOMIC DNA]</scope>
    <source>
        <strain evidence="2">MMyoMyo1</strain>
        <tissue evidence="2">Flight muscle</tissue>
    </source>
</reference>
<feature type="compositionally biased region" description="Polar residues" evidence="1">
    <location>
        <begin position="64"/>
        <end position="73"/>
    </location>
</feature>
<sequence length="220" mass="23696">MFSPAIIRGRGLCHVRPRAPPRHGHALAALGASIPAPGLDSDLNTRDPNPLFQPEASPDARLSTPLTNFSDTLFLNPPNAEKKRRTRQQPAAMPASTTPSVPHRGHAATELTHPSELGGGRSHPTVATAHLCGPPVPCLSGLSYRPCGEARRAQLSAWSWMRKQRLQGSAWFPGGTARRWLGWNASPVSDVRSQQWSVLRGSSKQIHSEGPASKQQPADS</sequence>
<name>A0A7J7TIE9_MYOMY</name>
<evidence type="ECO:0000256" key="1">
    <source>
        <dbReference type="SAM" id="MobiDB-lite"/>
    </source>
</evidence>
<keyword evidence="3" id="KW-1185">Reference proteome</keyword>
<protein>
    <submittedName>
        <fullName evidence="2">Uncharacterized protein</fullName>
    </submittedName>
</protein>